<evidence type="ECO:0000256" key="1">
    <source>
        <dbReference type="ARBA" id="ARBA00004761"/>
    </source>
</evidence>
<dbReference type="GO" id="GO:0008700">
    <property type="term" value="F:(R,S)-4-hydroxy-2-oxoglutarate aldolase activity"/>
    <property type="evidence" value="ECO:0007669"/>
    <property type="project" value="UniProtKB-EC"/>
</dbReference>
<evidence type="ECO:0000313" key="6">
    <source>
        <dbReference type="EMBL" id="SBS73628.1"/>
    </source>
</evidence>
<dbReference type="PANTHER" id="PTHR30246">
    <property type="entry name" value="2-KETO-3-DEOXY-6-PHOSPHOGLUCONATE ALDOLASE"/>
    <property type="match status" value="1"/>
</dbReference>
<dbReference type="EC" id="4.1.3.16" evidence="6"/>
<evidence type="ECO:0000256" key="3">
    <source>
        <dbReference type="ARBA" id="ARBA00011233"/>
    </source>
</evidence>
<dbReference type="CDD" id="cd00452">
    <property type="entry name" value="KDPG_aldolase"/>
    <property type="match status" value="1"/>
</dbReference>
<dbReference type="RefSeq" id="WP_295576701.1">
    <property type="nucleotide sequence ID" value="NZ_FLQR01000008.1"/>
</dbReference>
<comment type="subunit">
    <text evidence="3">Homotrimer.</text>
</comment>
<reference evidence="6" key="1">
    <citation type="submission" date="2016-03" db="EMBL/GenBank/DDBJ databases">
        <authorList>
            <person name="Ploux O."/>
        </authorList>
    </citation>
    <scope>NUCLEOTIDE SEQUENCE</scope>
    <source>
        <strain evidence="6">UC1</strain>
    </source>
</reference>
<dbReference type="Pfam" id="PF01081">
    <property type="entry name" value="Aldolase"/>
    <property type="match status" value="1"/>
</dbReference>
<sequence length="216" mass="21437">MSALLDTTVLDAAIAAVPVVAVIRHTDAPSAERIARAAIEGGIRVVEITFTVPGADALIARLRADHPDVVIGAGTVLTPDQLDAAADAGAVFAVAPILDEAVAARAAERAVAFIPGAFTPTEVARASRGAAAVKLFPAAGLGTAFVTAVRDVLPDVRLMPTGGITAAAVGDWLHAGAYAVGLAGALGTAWRAGGAADVQNTARIAVAAATAERNPA</sequence>
<gene>
    <name evidence="6" type="primary">kdgA</name>
    <name evidence="6" type="ORF">MIPYR_40276</name>
</gene>
<comment type="pathway">
    <text evidence="1">Carbohydrate acid metabolism.</text>
</comment>
<dbReference type="SUPFAM" id="SSF51569">
    <property type="entry name" value="Aldolase"/>
    <property type="match status" value="1"/>
</dbReference>
<dbReference type="InterPro" id="IPR013785">
    <property type="entry name" value="Aldolase_TIM"/>
</dbReference>
<name>A0A1Y5PCJ1_9MICO</name>
<accession>A0A1Y5PCJ1</accession>
<dbReference type="NCBIfam" id="TIGR01182">
    <property type="entry name" value="eda"/>
    <property type="match status" value="1"/>
</dbReference>
<dbReference type="Gene3D" id="3.20.20.70">
    <property type="entry name" value="Aldolase class I"/>
    <property type="match status" value="1"/>
</dbReference>
<evidence type="ECO:0000256" key="4">
    <source>
        <dbReference type="ARBA" id="ARBA00023239"/>
    </source>
</evidence>
<organism evidence="6">
    <name type="scientific">uncultured Microbacterium sp</name>
    <dbReference type="NCBI Taxonomy" id="191216"/>
    <lineage>
        <taxon>Bacteria</taxon>
        <taxon>Bacillati</taxon>
        <taxon>Actinomycetota</taxon>
        <taxon>Actinomycetes</taxon>
        <taxon>Micrococcales</taxon>
        <taxon>Microbacteriaceae</taxon>
        <taxon>Microbacterium</taxon>
        <taxon>environmental samples</taxon>
    </lineage>
</organism>
<comment type="similarity">
    <text evidence="2">Belongs to the KHG/KDPG aldolase family.</text>
</comment>
<dbReference type="AlphaFoldDB" id="A0A1Y5PCJ1"/>
<keyword evidence="4 6" id="KW-0456">Lyase</keyword>
<dbReference type="PANTHER" id="PTHR30246:SF1">
    <property type="entry name" value="2-DEHYDRO-3-DEOXY-6-PHOSPHOGALACTONATE ALDOLASE-RELATED"/>
    <property type="match status" value="1"/>
</dbReference>
<dbReference type="InterPro" id="IPR000887">
    <property type="entry name" value="Aldlse_KDPG_KHG"/>
</dbReference>
<evidence type="ECO:0000256" key="5">
    <source>
        <dbReference type="ARBA" id="ARBA00023277"/>
    </source>
</evidence>
<evidence type="ECO:0000256" key="2">
    <source>
        <dbReference type="ARBA" id="ARBA00006906"/>
    </source>
</evidence>
<dbReference type="EMBL" id="FLQR01000008">
    <property type="protein sequence ID" value="SBS73628.1"/>
    <property type="molecule type" value="Genomic_DNA"/>
</dbReference>
<proteinExistence type="inferred from homology"/>
<protein>
    <submittedName>
        <fullName evidence="6">2-dehydro-3-deoxyphosphogluconate aldolase / 4-hydroxy-2-oxoglutarate aldolase</fullName>
        <ecNumber evidence="6">4.1.3.16</ecNumber>
    </submittedName>
</protein>
<keyword evidence="5" id="KW-0119">Carbohydrate metabolism</keyword>